<evidence type="ECO:0000313" key="6">
    <source>
        <dbReference type="Proteomes" id="UP000019376"/>
    </source>
</evidence>
<dbReference type="SUPFAM" id="SSF51695">
    <property type="entry name" value="PLC-like phosphodiesterases"/>
    <property type="match status" value="1"/>
</dbReference>
<reference evidence="5 6" key="1">
    <citation type="journal article" date="2013" name="PLoS ONE">
        <title>Genomic and secretomic analyses reveal unique features of the lignocellulolytic enzyme system of Penicillium decumbens.</title>
        <authorList>
            <person name="Liu G."/>
            <person name="Zhang L."/>
            <person name="Wei X."/>
            <person name="Zou G."/>
            <person name="Qin Y."/>
            <person name="Ma L."/>
            <person name="Li J."/>
            <person name="Zheng H."/>
            <person name="Wang S."/>
            <person name="Wang C."/>
            <person name="Xun L."/>
            <person name="Zhao G.-P."/>
            <person name="Zhou Z."/>
            <person name="Qu Y."/>
        </authorList>
    </citation>
    <scope>NUCLEOTIDE SEQUENCE [LARGE SCALE GENOMIC DNA]</scope>
    <source>
        <strain evidence="6">114-2 / CGMCC 5302</strain>
    </source>
</reference>
<dbReference type="Proteomes" id="UP000019376">
    <property type="component" value="Unassembled WGS sequence"/>
</dbReference>
<feature type="region of interest" description="Disordered" evidence="3">
    <location>
        <begin position="1"/>
        <end position="30"/>
    </location>
</feature>
<dbReference type="PANTHER" id="PTHR31571">
    <property type="entry name" value="ALTERED INHERITANCE OF MITOCHONDRIA PROTEIN 6"/>
    <property type="match status" value="1"/>
</dbReference>
<dbReference type="PANTHER" id="PTHR31571:SF1">
    <property type="entry name" value="ALTERED INHERITANCE OF MITOCHONDRIA PROTEIN 6"/>
    <property type="match status" value="1"/>
</dbReference>
<dbReference type="PhylomeDB" id="S8AX40"/>
<dbReference type="OrthoDB" id="4153866at2759"/>
<dbReference type="GO" id="GO:0008081">
    <property type="term" value="F:phosphoric diester hydrolase activity"/>
    <property type="evidence" value="ECO:0007669"/>
    <property type="project" value="InterPro"/>
</dbReference>
<evidence type="ECO:0000256" key="3">
    <source>
        <dbReference type="SAM" id="MobiDB-lite"/>
    </source>
</evidence>
<gene>
    <name evidence="5" type="ORF">PDE_01424</name>
</gene>
<dbReference type="EMBL" id="KB644409">
    <property type="protein sequence ID" value="EPS26487.1"/>
    <property type="molecule type" value="Genomic_DNA"/>
</dbReference>
<dbReference type="HOGENOM" id="CLU_031561_0_2_1"/>
<dbReference type="InterPro" id="IPR017946">
    <property type="entry name" value="PLC-like_Pdiesterase_TIM-brl"/>
</dbReference>
<keyword evidence="4" id="KW-1133">Transmembrane helix</keyword>
<evidence type="ECO:0000256" key="1">
    <source>
        <dbReference type="ARBA" id="ARBA00008858"/>
    </source>
</evidence>
<sequence>MGVGGPAVAQVRLDEITESPASPTTSVGEREEADYLLEEYECHHDYDAERRAEEHGTEDMRSPEKLTGRRTRRDSLIYRLSPWRCTRRRRCECQSKEQRTFFCGLLKRPFWILVAIFGMLSVLSFAWDSLLAAVEEHRDLGILPGQRPSLLADWLGQGVVPIACHSHNDYWRQVPLFSALAVGCTGVEADIWPDGDHLRVGHTRRTVLKGQTLRSLYLDPILDILDQHNPASNVSTKDTESFIHQENFAPVGVFVTEPSQPLILLIDFKVDPETLWPMLMTDLEPLRQKGYLTHFNGSHIVQRPLTIVATGDAPFDHIQENSTYRDVFYDAPLDRLPLLPASSKDDLESLSTEAVPVPSLSPYTRYNSYYASVSFRHTIGSLYLGRLSHDQLIKVRSQIAAAHARGLKVRYWGTPGWPTALRNYVWRELEREGVDMLNVDDLRAASRGEWREEGWWWGW</sequence>
<dbReference type="eggNOG" id="ENOG502QVA8">
    <property type="taxonomic scope" value="Eukaryota"/>
</dbReference>
<name>S8AX40_PENO1</name>
<keyword evidence="4" id="KW-0472">Membrane</keyword>
<organism evidence="5 6">
    <name type="scientific">Penicillium oxalicum (strain 114-2 / CGMCC 5302)</name>
    <name type="common">Penicillium decumbens</name>
    <dbReference type="NCBI Taxonomy" id="933388"/>
    <lineage>
        <taxon>Eukaryota</taxon>
        <taxon>Fungi</taxon>
        <taxon>Dikarya</taxon>
        <taxon>Ascomycota</taxon>
        <taxon>Pezizomycotina</taxon>
        <taxon>Eurotiomycetes</taxon>
        <taxon>Eurotiomycetidae</taxon>
        <taxon>Eurotiales</taxon>
        <taxon>Aspergillaceae</taxon>
        <taxon>Penicillium</taxon>
    </lineage>
</organism>
<accession>S8AX40</accession>
<dbReference type="InterPro" id="IPR051236">
    <property type="entry name" value="HAT_RTT109-like"/>
</dbReference>
<protein>
    <recommendedName>
        <fullName evidence="2">Altered inheritance of mitochondria protein 6</fullName>
    </recommendedName>
</protein>
<dbReference type="AlphaFoldDB" id="S8AX40"/>
<dbReference type="STRING" id="933388.S8AX40"/>
<evidence type="ECO:0000256" key="2">
    <source>
        <dbReference type="ARBA" id="ARBA00014286"/>
    </source>
</evidence>
<dbReference type="GO" id="GO:0006629">
    <property type="term" value="P:lipid metabolic process"/>
    <property type="evidence" value="ECO:0007669"/>
    <property type="project" value="InterPro"/>
</dbReference>
<comment type="similarity">
    <text evidence="1">Belongs to the AIM6 family.</text>
</comment>
<evidence type="ECO:0000313" key="5">
    <source>
        <dbReference type="EMBL" id="EPS26487.1"/>
    </source>
</evidence>
<keyword evidence="4" id="KW-0812">Transmembrane</keyword>
<feature type="transmembrane region" description="Helical" evidence="4">
    <location>
        <begin position="109"/>
        <end position="127"/>
    </location>
</feature>
<evidence type="ECO:0000256" key="4">
    <source>
        <dbReference type="SAM" id="Phobius"/>
    </source>
</evidence>
<keyword evidence="6" id="KW-1185">Reference proteome</keyword>
<proteinExistence type="inferred from homology"/>